<dbReference type="InterPro" id="IPR021880">
    <property type="entry name" value="DUF3489"/>
</dbReference>
<dbReference type="SUPFAM" id="SSF46785">
    <property type="entry name" value="Winged helix' DNA-binding domain"/>
    <property type="match status" value="1"/>
</dbReference>
<keyword evidence="3" id="KW-1185">Reference proteome</keyword>
<dbReference type="InterPro" id="IPR036390">
    <property type="entry name" value="WH_DNA-bd_sf"/>
</dbReference>
<reference evidence="2" key="1">
    <citation type="submission" date="2021-10" db="EMBL/GenBank/DDBJ databases">
        <title>Roseicella aerolatum sp. nov., isolated from aerosols of e-waste dismantling site.</title>
        <authorList>
            <person name="Qin T."/>
        </authorList>
    </citation>
    <scope>NUCLEOTIDE SEQUENCE</scope>
    <source>
        <strain evidence="2">GB24</strain>
    </source>
</reference>
<organism evidence="2 3">
    <name type="scientific">Roseicella aerolata</name>
    <dbReference type="NCBI Taxonomy" id="2883479"/>
    <lineage>
        <taxon>Bacteria</taxon>
        <taxon>Pseudomonadati</taxon>
        <taxon>Pseudomonadota</taxon>
        <taxon>Alphaproteobacteria</taxon>
        <taxon>Acetobacterales</taxon>
        <taxon>Roseomonadaceae</taxon>
        <taxon>Roseicella</taxon>
    </lineage>
</organism>
<name>A0A9X1IIF4_9PROT</name>
<feature type="region of interest" description="Disordered" evidence="1">
    <location>
        <begin position="204"/>
        <end position="225"/>
    </location>
</feature>
<dbReference type="Proteomes" id="UP001139311">
    <property type="component" value="Unassembled WGS sequence"/>
</dbReference>
<gene>
    <name evidence="2" type="ORF">LHA35_26270</name>
</gene>
<comment type="caution">
    <text evidence="2">The sequence shown here is derived from an EMBL/GenBank/DDBJ whole genome shotgun (WGS) entry which is preliminary data.</text>
</comment>
<dbReference type="Pfam" id="PF11994">
    <property type="entry name" value="DUF3489"/>
    <property type="match status" value="1"/>
</dbReference>
<evidence type="ECO:0000313" key="2">
    <source>
        <dbReference type="EMBL" id="MCB4825229.1"/>
    </source>
</evidence>
<evidence type="ECO:0000313" key="3">
    <source>
        <dbReference type="Proteomes" id="UP001139311"/>
    </source>
</evidence>
<dbReference type="RefSeq" id="WP_226613993.1">
    <property type="nucleotide sequence ID" value="NZ_JAJAQI010000073.1"/>
</dbReference>
<evidence type="ECO:0000256" key="1">
    <source>
        <dbReference type="SAM" id="MobiDB-lite"/>
    </source>
</evidence>
<feature type="region of interest" description="Disordered" evidence="1">
    <location>
        <begin position="82"/>
        <end position="131"/>
    </location>
</feature>
<protein>
    <submittedName>
        <fullName evidence="2">DUF3489 domain-containing protein</fullName>
    </submittedName>
</protein>
<sequence length="297" mass="31898">MMKLTDTQRAILTAAAQHPEHLALPPERLPAAARQTAAKALLKHDLVIAVDRPAYGAVALWMVEGDAVLLKVTDEGLRAIGHEPAAPEAGRAPLGGEDTALRGEDAPAPEPAQDAPTAADEADPEEDDRPRHEQLGIDEARVYGPAEDWQQSVDDVALLDQALAERTPRGLKAAAQRVLAAWDDEANQRYDLTDAIGALRTALAGKPARPAREPGAPRKPREGTKQEQVLAMLRRSEGATVAQIAEATGWAPHTVRGFFAGLKKRQGIAFEVLERVRQVGPNKEGARGSYTVYKIAD</sequence>
<dbReference type="EMBL" id="JAJAQI010000073">
    <property type="protein sequence ID" value="MCB4825229.1"/>
    <property type="molecule type" value="Genomic_DNA"/>
</dbReference>
<accession>A0A9X1IIF4</accession>
<dbReference type="AlphaFoldDB" id="A0A9X1IIF4"/>
<feature type="compositionally biased region" description="Basic and acidic residues" evidence="1">
    <location>
        <begin position="210"/>
        <end position="225"/>
    </location>
</feature>
<proteinExistence type="predicted"/>